<evidence type="ECO:0000256" key="7">
    <source>
        <dbReference type="SAM" id="Coils"/>
    </source>
</evidence>
<dbReference type="STRING" id="51028.A0A0N4VB71"/>
<evidence type="ECO:0000256" key="1">
    <source>
        <dbReference type="ARBA" id="ARBA00022737"/>
    </source>
</evidence>
<dbReference type="InterPro" id="IPR002110">
    <property type="entry name" value="Ankyrin_rpt"/>
</dbReference>
<evidence type="ECO:0000256" key="2">
    <source>
        <dbReference type="ARBA" id="ARBA00022771"/>
    </source>
</evidence>
<evidence type="ECO:0000313" key="11">
    <source>
        <dbReference type="WBParaSite" id="EVEC_0000777301-mRNA-1"/>
    </source>
</evidence>
<dbReference type="SUPFAM" id="SSF57850">
    <property type="entry name" value="RING/U-box"/>
    <property type="match status" value="1"/>
</dbReference>
<keyword evidence="10" id="KW-1185">Reference proteome</keyword>
<feature type="repeat" description="ANK" evidence="5">
    <location>
        <begin position="51"/>
        <end position="80"/>
    </location>
</feature>
<keyword evidence="1" id="KW-0677">Repeat</keyword>
<dbReference type="EMBL" id="UXUI01008843">
    <property type="protein sequence ID" value="VDD92506.1"/>
    <property type="molecule type" value="Genomic_DNA"/>
</dbReference>
<keyword evidence="4 5" id="KW-0040">ANK repeat</keyword>
<dbReference type="PANTHER" id="PTHR24171">
    <property type="entry name" value="ANKYRIN REPEAT DOMAIN-CONTAINING PROTEIN 39-RELATED"/>
    <property type="match status" value="1"/>
</dbReference>
<dbReference type="AlphaFoldDB" id="A0A0N4VB71"/>
<dbReference type="Gene3D" id="3.30.40.10">
    <property type="entry name" value="Zinc/RING finger domain, C3HC4 (zinc finger)"/>
    <property type="match status" value="1"/>
</dbReference>
<keyword evidence="2 6" id="KW-0863">Zinc-finger</keyword>
<dbReference type="GO" id="GO:0008270">
    <property type="term" value="F:zinc ion binding"/>
    <property type="evidence" value="ECO:0007669"/>
    <property type="project" value="UniProtKB-KW"/>
</dbReference>
<organism evidence="11">
    <name type="scientific">Enterobius vermicularis</name>
    <name type="common">Human pinworm</name>
    <dbReference type="NCBI Taxonomy" id="51028"/>
    <lineage>
        <taxon>Eukaryota</taxon>
        <taxon>Metazoa</taxon>
        <taxon>Ecdysozoa</taxon>
        <taxon>Nematoda</taxon>
        <taxon>Chromadorea</taxon>
        <taxon>Rhabditida</taxon>
        <taxon>Spirurina</taxon>
        <taxon>Oxyuridomorpha</taxon>
        <taxon>Oxyuroidea</taxon>
        <taxon>Oxyuridae</taxon>
        <taxon>Enterobius</taxon>
    </lineage>
</organism>
<gene>
    <name evidence="9" type="ORF">EVEC_LOCUS7257</name>
</gene>
<dbReference type="OrthoDB" id="5877621at2759"/>
<dbReference type="Proteomes" id="UP000274131">
    <property type="component" value="Unassembled WGS sequence"/>
</dbReference>
<dbReference type="InterPro" id="IPR001841">
    <property type="entry name" value="Znf_RING"/>
</dbReference>
<evidence type="ECO:0000256" key="6">
    <source>
        <dbReference type="PROSITE-ProRule" id="PRU00175"/>
    </source>
</evidence>
<evidence type="ECO:0000256" key="3">
    <source>
        <dbReference type="ARBA" id="ARBA00022833"/>
    </source>
</evidence>
<dbReference type="WBParaSite" id="EVEC_0000777301-mRNA-1">
    <property type="protein sequence ID" value="EVEC_0000777301-mRNA-1"/>
    <property type="gene ID" value="EVEC_0000777301"/>
</dbReference>
<evidence type="ECO:0000259" key="8">
    <source>
        <dbReference type="PROSITE" id="PS50089"/>
    </source>
</evidence>
<protein>
    <submittedName>
        <fullName evidence="11">RING-type domain-containing protein</fullName>
    </submittedName>
</protein>
<keyword evidence="2 6" id="KW-0479">Metal-binding</keyword>
<accession>A0A0N4VB71</accession>
<reference evidence="11" key="1">
    <citation type="submission" date="2017-02" db="UniProtKB">
        <authorList>
            <consortium name="WormBaseParasite"/>
        </authorList>
    </citation>
    <scope>IDENTIFICATION</scope>
</reference>
<dbReference type="PROSITE" id="PS50297">
    <property type="entry name" value="ANK_REP_REGION"/>
    <property type="match status" value="2"/>
</dbReference>
<dbReference type="PROSITE" id="PS50088">
    <property type="entry name" value="ANK_REPEAT"/>
    <property type="match status" value="2"/>
</dbReference>
<keyword evidence="7" id="KW-0175">Coiled coil</keyword>
<feature type="coiled-coil region" evidence="7">
    <location>
        <begin position="118"/>
        <end position="145"/>
    </location>
</feature>
<name>A0A0N4VB71_ENTVE</name>
<sequence>MSNDYQGTKILTNRNQTPLAIASEVGNIEIVKCLIDCGAVVNEKSGKLWITPLYIACLRGDREIIERLVQKGANIGATNKWKKTAIDAAEEYWHMEIVHFLRETASRREQEEKDWQFALQLQRKLDEEDEELSRLLALQLQQEREAERKVASDDDSRQCIICFEKPTDPVGCVRCQQLIGCRHCVERWRGISQTSDYGRASPLSIGISSINHRCCPLCRYEWDNVPEVFDWDAQDS</sequence>
<dbReference type="SMART" id="SM00248">
    <property type="entry name" value="ANK"/>
    <property type="match status" value="2"/>
</dbReference>
<dbReference type="InterPro" id="IPR013083">
    <property type="entry name" value="Znf_RING/FYVE/PHD"/>
</dbReference>
<dbReference type="Pfam" id="PF12796">
    <property type="entry name" value="Ank_2"/>
    <property type="match status" value="1"/>
</dbReference>
<dbReference type="PROSITE" id="PS50089">
    <property type="entry name" value="ZF_RING_2"/>
    <property type="match status" value="1"/>
</dbReference>
<keyword evidence="3" id="KW-0862">Zinc</keyword>
<dbReference type="SUPFAM" id="SSF48403">
    <property type="entry name" value="Ankyrin repeat"/>
    <property type="match status" value="1"/>
</dbReference>
<feature type="domain" description="RING-type" evidence="8">
    <location>
        <begin position="159"/>
        <end position="219"/>
    </location>
</feature>
<evidence type="ECO:0000313" key="10">
    <source>
        <dbReference type="Proteomes" id="UP000274131"/>
    </source>
</evidence>
<reference evidence="9 10" key="2">
    <citation type="submission" date="2018-10" db="EMBL/GenBank/DDBJ databases">
        <authorList>
            <consortium name="Pathogen Informatics"/>
        </authorList>
    </citation>
    <scope>NUCLEOTIDE SEQUENCE [LARGE SCALE GENOMIC DNA]</scope>
</reference>
<evidence type="ECO:0000256" key="4">
    <source>
        <dbReference type="ARBA" id="ARBA00023043"/>
    </source>
</evidence>
<feature type="repeat" description="ANK" evidence="5">
    <location>
        <begin position="14"/>
        <end position="46"/>
    </location>
</feature>
<evidence type="ECO:0000313" key="9">
    <source>
        <dbReference type="EMBL" id="VDD92506.1"/>
    </source>
</evidence>
<dbReference type="Gene3D" id="1.25.40.20">
    <property type="entry name" value="Ankyrin repeat-containing domain"/>
    <property type="match status" value="1"/>
</dbReference>
<dbReference type="InterPro" id="IPR036770">
    <property type="entry name" value="Ankyrin_rpt-contain_sf"/>
</dbReference>
<evidence type="ECO:0000256" key="5">
    <source>
        <dbReference type="PROSITE-ProRule" id="PRU00023"/>
    </source>
</evidence>
<proteinExistence type="predicted"/>